<dbReference type="RefSeq" id="WP_142709562.1">
    <property type="nucleotide sequence ID" value="NZ_VIRS01000049.1"/>
</dbReference>
<name>A0A545AFC5_9ACTN</name>
<dbReference type="EMBL" id="VIRS01000049">
    <property type="protein sequence ID" value="TQS40021.1"/>
    <property type="molecule type" value="Genomic_DNA"/>
</dbReference>
<organism evidence="2 3">
    <name type="scientific">Cryptosporangium phraense</name>
    <dbReference type="NCBI Taxonomy" id="2593070"/>
    <lineage>
        <taxon>Bacteria</taxon>
        <taxon>Bacillati</taxon>
        <taxon>Actinomycetota</taxon>
        <taxon>Actinomycetes</taxon>
        <taxon>Cryptosporangiales</taxon>
        <taxon>Cryptosporangiaceae</taxon>
        <taxon>Cryptosporangium</taxon>
    </lineage>
</organism>
<keyword evidence="1" id="KW-0472">Membrane</keyword>
<dbReference type="AlphaFoldDB" id="A0A545AFC5"/>
<evidence type="ECO:0000313" key="2">
    <source>
        <dbReference type="EMBL" id="TQS40021.1"/>
    </source>
</evidence>
<accession>A0A545AFC5</accession>
<dbReference type="OrthoDB" id="5194370at2"/>
<evidence type="ECO:0000313" key="3">
    <source>
        <dbReference type="Proteomes" id="UP000317982"/>
    </source>
</evidence>
<evidence type="ECO:0008006" key="4">
    <source>
        <dbReference type="Google" id="ProtNLM"/>
    </source>
</evidence>
<dbReference type="InParanoid" id="A0A545AFC5"/>
<keyword evidence="3" id="KW-1185">Reference proteome</keyword>
<gene>
    <name evidence="2" type="ORF">FL583_36920</name>
</gene>
<dbReference type="Proteomes" id="UP000317982">
    <property type="component" value="Unassembled WGS sequence"/>
</dbReference>
<evidence type="ECO:0000256" key="1">
    <source>
        <dbReference type="SAM" id="Phobius"/>
    </source>
</evidence>
<keyword evidence="1" id="KW-1133">Transmembrane helix</keyword>
<sequence length="374" mass="40098">MLLDEGWLEPASIRRIDASAGSLGTSLCRLTQSPNRDLYGMASPSTWSQDEQVVWAAMGEGRQVTFAGDRHRAAAEGTIRASVLATLLLDPPPTEAESVRHLPRCRRSFARRSGVRRALAVRRGRWRQRVARARNSSIGGDVSLFGARIGGQLWLGGTTVRGGDSHHEAVNAPLMKVDGGLYARELVADGGLGHFASTIGESVELHGSRLTSANGHAPRATGLALDLQGTTIGALDLSQLGDQPARLNLRAATIAEFRDSGERWPHQLAAYSGASATMTTPEPCCWLDTDTDEVPGLVALAFNAEPPRALRSDGPDFQPVAYALDLLLPILDLGQERAFTPVGPIRWVAWAAVLAGWLLATTVIAGLTRRLNRT</sequence>
<proteinExistence type="predicted"/>
<comment type="caution">
    <text evidence="2">The sequence shown here is derived from an EMBL/GenBank/DDBJ whole genome shotgun (WGS) entry which is preliminary data.</text>
</comment>
<feature type="transmembrane region" description="Helical" evidence="1">
    <location>
        <begin position="347"/>
        <end position="368"/>
    </location>
</feature>
<reference evidence="2 3" key="1">
    <citation type="submission" date="2019-07" db="EMBL/GenBank/DDBJ databases">
        <title>Cryptosporangium phraense sp. nov., isolated from plant litter.</title>
        <authorList>
            <person name="Suriyachadkun C."/>
        </authorList>
    </citation>
    <scope>NUCLEOTIDE SEQUENCE [LARGE SCALE GENOMIC DNA]</scope>
    <source>
        <strain evidence="2 3">A-T 5661</strain>
    </source>
</reference>
<keyword evidence="1" id="KW-0812">Transmembrane</keyword>
<protein>
    <recommendedName>
        <fullName evidence="4">Oxidoreductase</fullName>
    </recommendedName>
</protein>